<reference evidence="3 4" key="1">
    <citation type="submission" date="2024-03" db="EMBL/GenBank/DDBJ databases">
        <authorList>
            <person name="Martinez-Hernandez J."/>
        </authorList>
    </citation>
    <scope>NUCLEOTIDE SEQUENCE [LARGE SCALE GENOMIC DNA]</scope>
</reference>
<evidence type="ECO:0000313" key="3">
    <source>
        <dbReference type="EMBL" id="CAL0331818.1"/>
    </source>
</evidence>
<accession>A0AAV1YDF2</accession>
<dbReference type="Pfam" id="PF01535">
    <property type="entry name" value="PPR"/>
    <property type="match status" value="1"/>
</dbReference>
<dbReference type="PANTHER" id="PTHR24015">
    <property type="entry name" value="OS07G0578800 PROTEIN-RELATED"/>
    <property type="match status" value="1"/>
</dbReference>
<evidence type="ECO:0000256" key="2">
    <source>
        <dbReference type="PROSITE-ProRule" id="PRU00708"/>
    </source>
</evidence>
<dbReference type="NCBIfam" id="TIGR00756">
    <property type="entry name" value="PPR"/>
    <property type="match status" value="1"/>
</dbReference>
<dbReference type="InterPro" id="IPR002885">
    <property type="entry name" value="PPR_rpt"/>
</dbReference>
<keyword evidence="1" id="KW-0677">Repeat</keyword>
<feature type="repeat" description="PPR" evidence="2">
    <location>
        <begin position="7"/>
        <end position="41"/>
    </location>
</feature>
<dbReference type="InterPro" id="IPR011990">
    <property type="entry name" value="TPR-like_helical_dom_sf"/>
</dbReference>
<organism evidence="3 4">
    <name type="scientific">Lupinus luteus</name>
    <name type="common">European yellow lupine</name>
    <dbReference type="NCBI Taxonomy" id="3873"/>
    <lineage>
        <taxon>Eukaryota</taxon>
        <taxon>Viridiplantae</taxon>
        <taxon>Streptophyta</taxon>
        <taxon>Embryophyta</taxon>
        <taxon>Tracheophyta</taxon>
        <taxon>Spermatophyta</taxon>
        <taxon>Magnoliopsida</taxon>
        <taxon>eudicotyledons</taxon>
        <taxon>Gunneridae</taxon>
        <taxon>Pentapetalae</taxon>
        <taxon>rosids</taxon>
        <taxon>fabids</taxon>
        <taxon>Fabales</taxon>
        <taxon>Fabaceae</taxon>
        <taxon>Papilionoideae</taxon>
        <taxon>50 kb inversion clade</taxon>
        <taxon>genistoids sensu lato</taxon>
        <taxon>core genistoids</taxon>
        <taxon>Genisteae</taxon>
        <taxon>Lupinus</taxon>
    </lineage>
</organism>
<dbReference type="EMBL" id="CAXHTB010000023">
    <property type="protein sequence ID" value="CAL0331818.1"/>
    <property type="molecule type" value="Genomic_DNA"/>
</dbReference>
<name>A0AAV1YDF2_LUPLU</name>
<dbReference type="AlphaFoldDB" id="A0AAV1YDF2"/>
<evidence type="ECO:0000313" key="4">
    <source>
        <dbReference type="Proteomes" id="UP001497480"/>
    </source>
</evidence>
<evidence type="ECO:0000256" key="1">
    <source>
        <dbReference type="ARBA" id="ARBA00022737"/>
    </source>
</evidence>
<dbReference type="Gene3D" id="1.25.40.10">
    <property type="entry name" value="Tetratricopeptide repeat domain"/>
    <property type="match status" value="1"/>
</dbReference>
<protein>
    <submittedName>
        <fullName evidence="3">Uncharacterized protein</fullName>
    </submittedName>
</protein>
<keyword evidence="4" id="KW-1185">Reference proteome</keyword>
<dbReference type="Proteomes" id="UP001497480">
    <property type="component" value="Unassembled WGS sequence"/>
</dbReference>
<dbReference type="InterPro" id="IPR046960">
    <property type="entry name" value="PPR_At4g14850-like_plant"/>
</dbReference>
<proteinExistence type="predicted"/>
<dbReference type="GO" id="GO:0003723">
    <property type="term" value="F:RNA binding"/>
    <property type="evidence" value="ECO:0007669"/>
    <property type="project" value="InterPro"/>
</dbReference>
<gene>
    <name evidence="3" type="ORF">LLUT_LOCUS32878</name>
</gene>
<dbReference type="PROSITE" id="PS51375">
    <property type="entry name" value="PPR"/>
    <property type="match status" value="1"/>
</dbReference>
<dbReference type="GO" id="GO:0009451">
    <property type="term" value="P:RNA modification"/>
    <property type="evidence" value="ECO:0007669"/>
    <property type="project" value="InterPro"/>
</dbReference>
<dbReference type="PANTHER" id="PTHR24015:SF2017">
    <property type="entry name" value="PENTATRICOPEPTIDE REPEAT-CONTAINING PROTEIN"/>
    <property type="match status" value="1"/>
</dbReference>
<sequence length="61" mass="6856">MTASEPDLKCWNSMLGGYCRHGMLEEASKLFEEILEQYLSPLSACSHSRLVEQGKFMTGIT</sequence>
<comment type="caution">
    <text evidence="3">The sequence shown here is derived from an EMBL/GenBank/DDBJ whole genome shotgun (WGS) entry which is preliminary data.</text>
</comment>